<organism evidence="1 2">
    <name type="scientific">Athelia psychrophila</name>
    <dbReference type="NCBI Taxonomy" id="1759441"/>
    <lineage>
        <taxon>Eukaryota</taxon>
        <taxon>Fungi</taxon>
        <taxon>Dikarya</taxon>
        <taxon>Basidiomycota</taxon>
        <taxon>Agaricomycotina</taxon>
        <taxon>Agaricomycetes</taxon>
        <taxon>Agaricomycetidae</taxon>
        <taxon>Atheliales</taxon>
        <taxon>Atheliaceae</taxon>
        <taxon>Athelia</taxon>
    </lineage>
</organism>
<reference evidence="1 2" key="1">
    <citation type="journal article" date="2016" name="Mol. Biol. Evol.">
        <title>Comparative Genomics of Early-Diverging Mushroom-Forming Fungi Provides Insights into the Origins of Lignocellulose Decay Capabilities.</title>
        <authorList>
            <person name="Nagy L.G."/>
            <person name="Riley R."/>
            <person name="Tritt A."/>
            <person name="Adam C."/>
            <person name="Daum C."/>
            <person name="Floudas D."/>
            <person name="Sun H."/>
            <person name="Yadav J.S."/>
            <person name="Pangilinan J."/>
            <person name="Larsson K.H."/>
            <person name="Matsuura K."/>
            <person name="Barry K."/>
            <person name="Labutti K."/>
            <person name="Kuo R."/>
            <person name="Ohm R.A."/>
            <person name="Bhattacharya S.S."/>
            <person name="Shirouzu T."/>
            <person name="Yoshinaga Y."/>
            <person name="Martin F.M."/>
            <person name="Grigoriev I.V."/>
            <person name="Hibbett D.S."/>
        </authorList>
    </citation>
    <scope>NUCLEOTIDE SEQUENCE [LARGE SCALE GENOMIC DNA]</scope>
    <source>
        <strain evidence="1 2">CBS 109695</strain>
    </source>
</reference>
<evidence type="ECO:0008006" key="3">
    <source>
        <dbReference type="Google" id="ProtNLM"/>
    </source>
</evidence>
<name>A0A166QJD6_9AGAM</name>
<sequence>TTVSEDADIVVFPEYYLQGIVDGNANTLLMVTCLKSDRCPLQSSLPSTPRPFLLKTLPHHTC</sequence>
<evidence type="ECO:0000313" key="2">
    <source>
        <dbReference type="Proteomes" id="UP000076532"/>
    </source>
</evidence>
<protein>
    <recommendedName>
        <fullName evidence="3">CN hydrolase domain-containing protein</fullName>
    </recommendedName>
</protein>
<accession>A0A166QJD6</accession>
<dbReference type="AlphaFoldDB" id="A0A166QJD6"/>
<feature type="non-terminal residue" evidence="1">
    <location>
        <position position="1"/>
    </location>
</feature>
<dbReference type="Proteomes" id="UP000076532">
    <property type="component" value="Unassembled WGS sequence"/>
</dbReference>
<dbReference type="EMBL" id="KV417510">
    <property type="protein sequence ID" value="KZP27223.1"/>
    <property type="molecule type" value="Genomic_DNA"/>
</dbReference>
<evidence type="ECO:0000313" key="1">
    <source>
        <dbReference type="EMBL" id="KZP27223.1"/>
    </source>
</evidence>
<feature type="non-terminal residue" evidence="1">
    <location>
        <position position="62"/>
    </location>
</feature>
<proteinExistence type="predicted"/>
<keyword evidence="2" id="KW-1185">Reference proteome</keyword>
<gene>
    <name evidence="1" type="ORF">FIBSPDRAFT_854051</name>
</gene>